<feature type="transmembrane region" description="Helical" evidence="7">
    <location>
        <begin position="86"/>
        <end position="109"/>
    </location>
</feature>
<evidence type="ECO:0000256" key="2">
    <source>
        <dbReference type="ARBA" id="ARBA00022448"/>
    </source>
</evidence>
<evidence type="ECO:0000259" key="8">
    <source>
        <dbReference type="PROSITE" id="PS50850"/>
    </source>
</evidence>
<keyword evidence="5 7" id="KW-1133">Transmembrane helix</keyword>
<evidence type="ECO:0000256" key="4">
    <source>
        <dbReference type="ARBA" id="ARBA00022692"/>
    </source>
</evidence>
<evidence type="ECO:0000256" key="1">
    <source>
        <dbReference type="ARBA" id="ARBA00004651"/>
    </source>
</evidence>
<keyword evidence="10" id="KW-1185">Reference proteome</keyword>
<feature type="transmembrane region" description="Helical" evidence="7">
    <location>
        <begin position="182"/>
        <end position="199"/>
    </location>
</feature>
<dbReference type="Pfam" id="PF00083">
    <property type="entry name" value="Sugar_tr"/>
    <property type="match status" value="1"/>
</dbReference>
<feature type="domain" description="Major facilitator superfamily (MFS) profile" evidence="8">
    <location>
        <begin position="15"/>
        <end position="268"/>
    </location>
</feature>
<feature type="transmembrane region" description="Helical" evidence="7">
    <location>
        <begin position="115"/>
        <end position="142"/>
    </location>
</feature>
<evidence type="ECO:0000256" key="3">
    <source>
        <dbReference type="ARBA" id="ARBA00022475"/>
    </source>
</evidence>
<keyword evidence="4 7" id="KW-0812">Transmembrane</keyword>
<protein>
    <submittedName>
        <fullName evidence="9">MFS transporter N-terminal domain protein</fullName>
    </submittedName>
</protein>
<feature type="transmembrane region" description="Helical" evidence="7">
    <location>
        <begin position="154"/>
        <end position="176"/>
    </location>
</feature>
<keyword evidence="2" id="KW-0813">Transport</keyword>
<evidence type="ECO:0000256" key="7">
    <source>
        <dbReference type="SAM" id="Phobius"/>
    </source>
</evidence>
<gene>
    <name evidence="9" type="ORF">Bandiella_01120</name>
</gene>
<dbReference type="Gene3D" id="1.20.1250.20">
    <property type="entry name" value="MFS general substrate transporter like domains"/>
    <property type="match status" value="1"/>
</dbReference>
<dbReference type="InterPro" id="IPR020846">
    <property type="entry name" value="MFS_dom"/>
</dbReference>
<dbReference type="PANTHER" id="PTHR43045">
    <property type="entry name" value="SHIKIMATE TRANSPORTER"/>
    <property type="match status" value="1"/>
</dbReference>
<dbReference type="SUPFAM" id="SSF103473">
    <property type="entry name" value="MFS general substrate transporter"/>
    <property type="match status" value="1"/>
</dbReference>
<evidence type="ECO:0000256" key="5">
    <source>
        <dbReference type="ARBA" id="ARBA00022989"/>
    </source>
</evidence>
<reference evidence="9 10" key="1">
    <citation type="submission" date="2022-11" db="EMBL/GenBank/DDBJ databases">
        <title>Host association and intracellularity evolved multiple times independently in the Rickettsiales.</title>
        <authorList>
            <person name="Castelli M."/>
            <person name="Nardi T."/>
            <person name="Gammuto L."/>
            <person name="Bellinzona G."/>
            <person name="Sabaneyeva E."/>
            <person name="Potekhin A."/>
            <person name="Serra V."/>
            <person name="Petroni G."/>
            <person name="Sassera D."/>
        </authorList>
    </citation>
    <scope>NUCLEOTIDE SEQUENCE [LARGE SCALE GENOMIC DNA]</scope>
    <source>
        <strain evidence="9 10">NDG2</strain>
    </source>
</reference>
<dbReference type="PROSITE" id="PS50850">
    <property type="entry name" value="MFS"/>
    <property type="match status" value="1"/>
</dbReference>
<dbReference type="EMBL" id="CP110820">
    <property type="protein sequence ID" value="WPX96981.1"/>
    <property type="molecule type" value="Genomic_DNA"/>
</dbReference>
<evidence type="ECO:0000313" key="10">
    <source>
        <dbReference type="Proteomes" id="UP001327219"/>
    </source>
</evidence>
<evidence type="ECO:0000256" key="6">
    <source>
        <dbReference type="ARBA" id="ARBA00023136"/>
    </source>
</evidence>
<proteinExistence type="predicted"/>
<dbReference type="InterPro" id="IPR036259">
    <property type="entry name" value="MFS_trans_sf"/>
</dbReference>
<accession>A0ABZ0ULG9</accession>
<dbReference type="Proteomes" id="UP001327219">
    <property type="component" value="Chromosome"/>
</dbReference>
<feature type="transmembrane region" description="Helical" evidence="7">
    <location>
        <begin position="55"/>
        <end position="79"/>
    </location>
</feature>
<sequence>MINNSKGLTKNQKEAVALLSIGTFLEYFDLMLYIHMAVLLNELFFPQDNPAATQLLTTFTFCSTFLLRPLGGFIIGWIGDQFGRKVTIMLTTTLMAATCVTMAIIGTYAEIGITATVVVILCRALQGISTLGEGLGAMIYLAESLKRPYNYITSGMIEISSTIGTLVALSVTLLVTSGYFDWRIAFWIGAIIAIIGIAARTRLRETPEFIEYQRRLKIKMEASNINLAVVKKVSAVKQKVDKKAVMAYFLIRLVTPTCFFTTYIWAIS</sequence>
<name>A0ABZ0ULG9_9RICK</name>
<dbReference type="PANTHER" id="PTHR43045:SF1">
    <property type="entry name" value="SHIKIMATE TRANSPORTER"/>
    <property type="match status" value="1"/>
</dbReference>
<dbReference type="InterPro" id="IPR005828">
    <property type="entry name" value="MFS_sugar_transport-like"/>
</dbReference>
<evidence type="ECO:0000313" key="9">
    <source>
        <dbReference type="EMBL" id="WPX96981.1"/>
    </source>
</evidence>
<keyword evidence="3" id="KW-1003">Cell membrane</keyword>
<organism evidence="9 10">
    <name type="scientific">Candidatus Bandiella euplotis</name>
    <dbReference type="NCBI Taxonomy" id="1664265"/>
    <lineage>
        <taxon>Bacteria</taxon>
        <taxon>Pseudomonadati</taxon>
        <taxon>Pseudomonadota</taxon>
        <taxon>Alphaproteobacteria</taxon>
        <taxon>Rickettsiales</taxon>
        <taxon>Candidatus Midichloriaceae</taxon>
        <taxon>Candidatus Bandiella</taxon>
    </lineage>
</organism>
<feature type="transmembrane region" description="Helical" evidence="7">
    <location>
        <begin position="15"/>
        <end position="35"/>
    </location>
</feature>
<keyword evidence="6 7" id="KW-0472">Membrane</keyword>
<feature type="transmembrane region" description="Helical" evidence="7">
    <location>
        <begin position="245"/>
        <end position="266"/>
    </location>
</feature>
<comment type="subcellular location">
    <subcellularLocation>
        <location evidence="1">Cell membrane</location>
        <topology evidence="1">Multi-pass membrane protein</topology>
    </subcellularLocation>
</comment>